<reference evidence="2" key="2">
    <citation type="journal article" date="2024" name="Plant">
        <title>Genomic evolution and insights into agronomic trait innovations of Sesamum species.</title>
        <authorList>
            <person name="Miao H."/>
            <person name="Wang L."/>
            <person name="Qu L."/>
            <person name="Liu H."/>
            <person name="Sun Y."/>
            <person name="Le M."/>
            <person name="Wang Q."/>
            <person name="Wei S."/>
            <person name="Zheng Y."/>
            <person name="Lin W."/>
            <person name="Duan Y."/>
            <person name="Cao H."/>
            <person name="Xiong S."/>
            <person name="Wang X."/>
            <person name="Wei L."/>
            <person name="Li C."/>
            <person name="Ma Q."/>
            <person name="Ju M."/>
            <person name="Zhao R."/>
            <person name="Li G."/>
            <person name="Mu C."/>
            <person name="Tian Q."/>
            <person name="Mei H."/>
            <person name="Zhang T."/>
            <person name="Gao T."/>
            <person name="Zhang H."/>
        </authorList>
    </citation>
    <scope>NUCLEOTIDE SEQUENCE</scope>
    <source>
        <strain evidence="2">KEN1</strain>
    </source>
</reference>
<sequence>MNIQPKRPKHVASHSPHVASRQHRGQQPPWTTSAIVGGHLLADKTPCSSKLLEQKDSLLTKESSMMKVPSDSGISSNNTPNNLPENRGNLQTPFGRGHPALL</sequence>
<dbReference type="AlphaFoldDB" id="A0AAW2VU68"/>
<gene>
    <name evidence="2" type="ORF">Slati_2656200</name>
</gene>
<comment type="caution">
    <text evidence="2">The sequence shown here is derived from an EMBL/GenBank/DDBJ whole genome shotgun (WGS) entry which is preliminary data.</text>
</comment>
<feature type="region of interest" description="Disordered" evidence="1">
    <location>
        <begin position="56"/>
        <end position="102"/>
    </location>
</feature>
<reference evidence="2" key="1">
    <citation type="submission" date="2020-06" db="EMBL/GenBank/DDBJ databases">
        <authorList>
            <person name="Li T."/>
            <person name="Hu X."/>
            <person name="Zhang T."/>
            <person name="Song X."/>
            <person name="Zhang H."/>
            <person name="Dai N."/>
            <person name="Sheng W."/>
            <person name="Hou X."/>
            <person name="Wei L."/>
        </authorList>
    </citation>
    <scope>NUCLEOTIDE SEQUENCE</scope>
    <source>
        <strain evidence="2">KEN1</strain>
        <tissue evidence="2">Leaf</tissue>
    </source>
</reference>
<feature type="compositionally biased region" description="Basic residues" evidence="1">
    <location>
        <begin position="1"/>
        <end position="12"/>
    </location>
</feature>
<evidence type="ECO:0000256" key="1">
    <source>
        <dbReference type="SAM" id="MobiDB-lite"/>
    </source>
</evidence>
<protein>
    <submittedName>
        <fullName evidence="2">Uncharacterized protein</fullName>
    </submittedName>
</protein>
<organism evidence="2">
    <name type="scientific">Sesamum latifolium</name>
    <dbReference type="NCBI Taxonomy" id="2727402"/>
    <lineage>
        <taxon>Eukaryota</taxon>
        <taxon>Viridiplantae</taxon>
        <taxon>Streptophyta</taxon>
        <taxon>Embryophyta</taxon>
        <taxon>Tracheophyta</taxon>
        <taxon>Spermatophyta</taxon>
        <taxon>Magnoliopsida</taxon>
        <taxon>eudicotyledons</taxon>
        <taxon>Gunneridae</taxon>
        <taxon>Pentapetalae</taxon>
        <taxon>asterids</taxon>
        <taxon>lamiids</taxon>
        <taxon>Lamiales</taxon>
        <taxon>Pedaliaceae</taxon>
        <taxon>Sesamum</taxon>
    </lineage>
</organism>
<proteinExistence type="predicted"/>
<name>A0AAW2VU68_9LAMI</name>
<evidence type="ECO:0000313" key="2">
    <source>
        <dbReference type="EMBL" id="KAL0433219.1"/>
    </source>
</evidence>
<dbReference type="EMBL" id="JACGWN010000009">
    <property type="protein sequence ID" value="KAL0433219.1"/>
    <property type="molecule type" value="Genomic_DNA"/>
</dbReference>
<feature type="region of interest" description="Disordered" evidence="1">
    <location>
        <begin position="1"/>
        <end position="32"/>
    </location>
</feature>
<accession>A0AAW2VU68</accession>
<feature type="compositionally biased region" description="Polar residues" evidence="1">
    <location>
        <begin position="72"/>
        <end position="92"/>
    </location>
</feature>